<dbReference type="InterPro" id="IPR017937">
    <property type="entry name" value="Thioredoxin_CS"/>
</dbReference>
<dbReference type="PROSITE" id="PS51352">
    <property type="entry name" value="THIOREDOXIN_2"/>
    <property type="match status" value="1"/>
</dbReference>
<dbReference type="PROSITE" id="PS00194">
    <property type="entry name" value="THIOREDOXIN_1"/>
    <property type="match status" value="1"/>
</dbReference>
<dbReference type="PANTHER" id="PTHR42852:SF17">
    <property type="entry name" value="THIOREDOXIN-LIKE PROTEIN HI_1115"/>
    <property type="match status" value="1"/>
</dbReference>
<feature type="non-terminal residue" evidence="2">
    <location>
        <position position="121"/>
    </location>
</feature>
<dbReference type="InterPro" id="IPR036249">
    <property type="entry name" value="Thioredoxin-like_sf"/>
</dbReference>
<name>A0A3B1DLW9_9ZZZZ</name>
<accession>A0A3B1DLW9</accession>
<dbReference type="EMBL" id="UOGK01000585">
    <property type="protein sequence ID" value="VAX41732.1"/>
    <property type="molecule type" value="Genomic_DNA"/>
</dbReference>
<dbReference type="AlphaFoldDB" id="A0A3B1DLW9"/>
<dbReference type="PANTHER" id="PTHR42852">
    <property type="entry name" value="THIOL:DISULFIDE INTERCHANGE PROTEIN DSBE"/>
    <property type="match status" value="1"/>
</dbReference>
<dbReference type="Pfam" id="PF00085">
    <property type="entry name" value="Thioredoxin"/>
    <property type="match status" value="1"/>
</dbReference>
<dbReference type="SUPFAM" id="SSF52833">
    <property type="entry name" value="Thioredoxin-like"/>
    <property type="match status" value="1"/>
</dbReference>
<dbReference type="InterPro" id="IPR050553">
    <property type="entry name" value="Thioredoxin_ResA/DsbE_sf"/>
</dbReference>
<protein>
    <submittedName>
        <fullName evidence="2">Thiol:disulfide oxidoreductase related to ResA</fullName>
    </submittedName>
</protein>
<gene>
    <name evidence="2" type="ORF">MNBD_PLANCTO03-1215</name>
</gene>
<dbReference type="CDD" id="cd02966">
    <property type="entry name" value="TlpA_like_family"/>
    <property type="match status" value="1"/>
</dbReference>
<feature type="domain" description="Thioredoxin" evidence="1">
    <location>
        <begin position="24"/>
        <end position="121"/>
    </location>
</feature>
<organism evidence="2">
    <name type="scientific">hydrothermal vent metagenome</name>
    <dbReference type="NCBI Taxonomy" id="652676"/>
    <lineage>
        <taxon>unclassified sequences</taxon>
        <taxon>metagenomes</taxon>
        <taxon>ecological metagenomes</taxon>
    </lineage>
</organism>
<dbReference type="Gene3D" id="3.40.30.10">
    <property type="entry name" value="Glutaredoxin"/>
    <property type="match status" value="1"/>
</dbReference>
<proteinExistence type="predicted"/>
<reference evidence="2" key="1">
    <citation type="submission" date="2018-06" db="EMBL/GenBank/DDBJ databases">
        <authorList>
            <person name="Zhirakovskaya E."/>
        </authorList>
    </citation>
    <scope>NUCLEOTIDE SEQUENCE</scope>
</reference>
<evidence type="ECO:0000259" key="1">
    <source>
        <dbReference type="PROSITE" id="PS51352"/>
    </source>
</evidence>
<evidence type="ECO:0000313" key="2">
    <source>
        <dbReference type="EMBL" id="VAX41732.1"/>
    </source>
</evidence>
<dbReference type="InterPro" id="IPR013766">
    <property type="entry name" value="Thioredoxin_domain"/>
</dbReference>
<sequence>MKIIRTAVFRLLIPVLGLSAFALVPLAGCTKGTTTTAATGEPVVLPASVAADWEGKVVVADFWATWCGPCRASSPNVQILYDRFASDERVLVVAVHADDNVEDPGAYLAEHDYTYPLVAKG</sequence>